<name>A0A3P7NIN0_DIBLA</name>
<dbReference type="Proteomes" id="UP000281553">
    <property type="component" value="Unassembled WGS sequence"/>
</dbReference>
<reference evidence="1 2" key="1">
    <citation type="submission" date="2018-11" db="EMBL/GenBank/DDBJ databases">
        <authorList>
            <consortium name="Pathogen Informatics"/>
        </authorList>
    </citation>
    <scope>NUCLEOTIDE SEQUENCE [LARGE SCALE GENOMIC DNA]</scope>
</reference>
<gene>
    <name evidence="1" type="ORF">DILT_LOCUS17182</name>
</gene>
<dbReference type="AlphaFoldDB" id="A0A3P7NIN0"/>
<dbReference type="OrthoDB" id="6287988at2759"/>
<dbReference type="EMBL" id="UYRU01089901">
    <property type="protein sequence ID" value="VDN36953.1"/>
    <property type="molecule type" value="Genomic_DNA"/>
</dbReference>
<keyword evidence="2" id="KW-1185">Reference proteome</keyword>
<evidence type="ECO:0000313" key="1">
    <source>
        <dbReference type="EMBL" id="VDN36953.1"/>
    </source>
</evidence>
<protein>
    <submittedName>
        <fullName evidence="1">Uncharacterized protein</fullName>
    </submittedName>
</protein>
<organism evidence="1 2">
    <name type="scientific">Dibothriocephalus latus</name>
    <name type="common">Fish tapeworm</name>
    <name type="synonym">Diphyllobothrium latum</name>
    <dbReference type="NCBI Taxonomy" id="60516"/>
    <lineage>
        <taxon>Eukaryota</taxon>
        <taxon>Metazoa</taxon>
        <taxon>Spiralia</taxon>
        <taxon>Lophotrochozoa</taxon>
        <taxon>Platyhelminthes</taxon>
        <taxon>Cestoda</taxon>
        <taxon>Eucestoda</taxon>
        <taxon>Diphyllobothriidea</taxon>
        <taxon>Diphyllobothriidae</taxon>
        <taxon>Dibothriocephalus</taxon>
    </lineage>
</organism>
<evidence type="ECO:0000313" key="2">
    <source>
        <dbReference type="Proteomes" id="UP000281553"/>
    </source>
</evidence>
<proteinExistence type="predicted"/>
<accession>A0A3P7NIN0</accession>
<sequence length="88" mass="9849">MVSEEQRARNLHMDVEAENLFHLTSPPPATPEAAAGPVFAVQIGNYATPITQMCSVYVPRGLPYKFINSTSWTIDLLRVRFLHFSTSL</sequence>